<evidence type="ECO:0000256" key="1">
    <source>
        <dbReference type="SAM" id="MobiDB-lite"/>
    </source>
</evidence>
<dbReference type="Proteomes" id="UP000177396">
    <property type="component" value="Unassembled WGS sequence"/>
</dbReference>
<protein>
    <recommendedName>
        <fullName evidence="2">Bacterial Ig-like domain-containing protein</fullName>
    </recommendedName>
</protein>
<reference evidence="3 4" key="1">
    <citation type="journal article" date="2016" name="Nat. Commun.">
        <title>Thousands of microbial genomes shed light on interconnected biogeochemical processes in an aquifer system.</title>
        <authorList>
            <person name="Anantharaman K."/>
            <person name="Brown C.T."/>
            <person name="Hug L.A."/>
            <person name="Sharon I."/>
            <person name="Castelle C.J."/>
            <person name="Probst A.J."/>
            <person name="Thomas B.C."/>
            <person name="Singh A."/>
            <person name="Wilkins M.J."/>
            <person name="Karaoz U."/>
            <person name="Brodie E.L."/>
            <person name="Williams K.H."/>
            <person name="Hubbard S.S."/>
            <person name="Banfield J.F."/>
        </authorList>
    </citation>
    <scope>NUCLEOTIDE SEQUENCE [LARGE SCALE GENOMIC DNA]</scope>
</reference>
<gene>
    <name evidence="3" type="ORF">A2153_05220</name>
</gene>
<dbReference type="Pfam" id="PF19077">
    <property type="entry name" value="Big_13"/>
    <property type="match status" value="1"/>
</dbReference>
<feature type="domain" description="Bacterial Ig-like" evidence="2">
    <location>
        <begin position="285"/>
        <end position="353"/>
    </location>
</feature>
<name>A0A1F5YF90_9BACT</name>
<sequence length="455" mass="49102">MYRKERRIPTIIGLLIILAGIGGALTLSGNYQNITSKASDYPKPSEVHFSNISDNSITISYLTDSPKLGSVQVTGQNKNTFILDDLDYGKPKERMTHMFTLKNLEQNSKYKIKIASSLQVCKRQKCPEFIQKTGVKLIKSLDLPPLSGQIIDKNKQPVESAIIYLLIGNAAPVSGRSDRSGMFIIPLNNLRNQDLLSRPDLSDESTIQLTIKNAPDQYASVLTNLGLVKANSKLPPIEIGKTYNFLTTKLSGTQSSQAKVLGNRSVNIAKNGIDILFPRVEMDTTIDQNPKIRGIGIIGNKIKITLMSETETAIVTVKSDGTWEYRPKIPLSPGRHTITITGVDNTGKTVSISRDFVVLKSGESVLGEATPSGTLTPTETPVTTPPTGITVTPEVTSTPTPSPTPTLTPTPIETPTPTPSEVITPIPPRPGNAGLTNLFLGGGVMLVIVGIKLLL</sequence>
<feature type="region of interest" description="Disordered" evidence="1">
    <location>
        <begin position="368"/>
        <end position="427"/>
    </location>
</feature>
<proteinExistence type="predicted"/>
<evidence type="ECO:0000313" key="4">
    <source>
        <dbReference type="Proteomes" id="UP000177396"/>
    </source>
</evidence>
<dbReference type="Gene3D" id="3.30.420.430">
    <property type="match status" value="1"/>
</dbReference>
<comment type="caution">
    <text evidence="3">The sequence shown here is derived from an EMBL/GenBank/DDBJ whole genome shotgun (WGS) entry which is preliminary data.</text>
</comment>
<dbReference type="InterPro" id="IPR044016">
    <property type="entry name" value="Big_13"/>
</dbReference>
<feature type="compositionally biased region" description="Pro residues" evidence="1">
    <location>
        <begin position="400"/>
        <end position="418"/>
    </location>
</feature>
<dbReference type="EMBL" id="MFJB01000082">
    <property type="protein sequence ID" value="OGF98834.1"/>
    <property type="molecule type" value="Genomic_DNA"/>
</dbReference>
<evidence type="ECO:0000313" key="3">
    <source>
        <dbReference type="EMBL" id="OGF98834.1"/>
    </source>
</evidence>
<feature type="compositionally biased region" description="Low complexity" evidence="1">
    <location>
        <begin position="373"/>
        <end position="399"/>
    </location>
</feature>
<accession>A0A1F5YF90</accession>
<evidence type="ECO:0000259" key="2">
    <source>
        <dbReference type="Pfam" id="PF19077"/>
    </source>
</evidence>
<organism evidence="3 4">
    <name type="scientific">Candidatus Gottesmanbacteria bacterium RBG_16_38_7b</name>
    <dbReference type="NCBI Taxonomy" id="1798372"/>
    <lineage>
        <taxon>Bacteria</taxon>
        <taxon>Candidatus Gottesmaniibacteriota</taxon>
    </lineage>
</organism>
<dbReference type="AlphaFoldDB" id="A0A1F5YF90"/>